<organism evidence="17 18">
    <name type="scientific">Prevotella herbatica</name>
    <dbReference type="NCBI Taxonomy" id="2801997"/>
    <lineage>
        <taxon>Bacteria</taxon>
        <taxon>Pseudomonadati</taxon>
        <taxon>Bacteroidota</taxon>
        <taxon>Bacteroidia</taxon>
        <taxon>Bacteroidales</taxon>
        <taxon>Prevotellaceae</taxon>
        <taxon>Prevotella</taxon>
    </lineage>
</organism>
<dbReference type="InterPro" id="IPR025049">
    <property type="entry name" value="Mfa-like_1"/>
</dbReference>
<comment type="subcellular location">
    <subcellularLocation>
        <location evidence="1">Cell membrane</location>
        <topology evidence="1">Single-pass type I membrane protein</topology>
    </subcellularLocation>
</comment>
<keyword evidence="18" id="KW-1185">Reference proteome</keyword>
<evidence type="ECO:0000256" key="11">
    <source>
        <dbReference type="ARBA" id="ARBA00023136"/>
    </source>
</evidence>
<reference evidence="17 18" key="1">
    <citation type="journal article" date="2022" name="Int. J. Syst. Evol. Microbiol.">
        <title>Prevotella herbatica sp. nov., a plant polysaccharide-decomposing anaerobic bacterium isolated from a methanogenic reactor.</title>
        <authorList>
            <person name="Uek A."/>
            <person name="Tonouchi A."/>
            <person name="Kaku N."/>
            <person name="Ueki K."/>
        </authorList>
    </citation>
    <scope>NUCLEOTIDE SEQUENCE [LARGE SCALE GENOMIC DNA]</scope>
    <source>
        <strain evidence="17 18">WR041</strain>
    </source>
</reference>
<evidence type="ECO:0000256" key="1">
    <source>
        <dbReference type="ARBA" id="ARBA00004251"/>
    </source>
</evidence>
<dbReference type="Gene3D" id="2.60.40.3570">
    <property type="match status" value="1"/>
</dbReference>
<keyword evidence="3" id="KW-1003">Cell membrane</keyword>
<evidence type="ECO:0000256" key="3">
    <source>
        <dbReference type="ARBA" id="ARBA00022475"/>
    </source>
</evidence>
<evidence type="ECO:0000256" key="2">
    <source>
        <dbReference type="ARBA" id="ARBA00011902"/>
    </source>
</evidence>
<keyword evidence="8" id="KW-0418">Kinase</keyword>
<keyword evidence="11" id="KW-0472">Membrane</keyword>
<dbReference type="InterPro" id="IPR055163">
    <property type="entry name" value="ALK/LTK-like_GRD"/>
</dbReference>
<keyword evidence="5" id="KW-0812">Transmembrane</keyword>
<evidence type="ECO:0000256" key="4">
    <source>
        <dbReference type="ARBA" id="ARBA00022679"/>
    </source>
</evidence>
<dbReference type="Pfam" id="PF12810">
    <property type="entry name" value="ALK_LTK_GRD"/>
    <property type="match status" value="1"/>
</dbReference>
<dbReference type="Proteomes" id="UP001319045">
    <property type="component" value="Chromosome"/>
</dbReference>
<evidence type="ECO:0000313" key="18">
    <source>
        <dbReference type="Proteomes" id="UP001319045"/>
    </source>
</evidence>
<dbReference type="InterPro" id="IPR042278">
    <property type="entry name" value="Mfa-like_1_N"/>
</dbReference>
<evidence type="ECO:0000256" key="8">
    <source>
        <dbReference type="ARBA" id="ARBA00022777"/>
    </source>
</evidence>
<evidence type="ECO:0000256" key="9">
    <source>
        <dbReference type="ARBA" id="ARBA00022840"/>
    </source>
</evidence>
<evidence type="ECO:0000313" key="17">
    <source>
        <dbReference type="EMBL" id="BCS85831.1"/>
    </source>
</evidence>
<keyword evidence="6" id="KW-0732">Signal</keyword>
<keyword evidence="14" id="KW-0675">Receptor</keyword>
<dbReference type="CDD" id="cd13121">
    <property type="entry name" value="BF2867_like_C"/>
    <property type="match status" value="1"/>
</dbReference>
<keyword evidence="15" id="KW-0325">Glycoprotein</keyword>
<dbReference type="CDD" id="cd13120">
    <property type="entry name" value="BF2867_like_N"/>
    <property type="match status" value="2"/>
</dbReference>
<evidence type="ECO:0000256" key="5">
    <source>
        <dbReference type="ARBA" id="ARBA00022692"/>
    </source>
</evidence>
<keyword evidence="9" id="KW-0067">ATP-binding</keyword>
<name>A0ABM7NZ82_9BACT</name>
<evidence type="ECO:0000256" key="12">
    <source>
        <dbReference type="ARBA" id="ARBA00023137"/>
    </source>
</evidence>
<keyword evidence="4" id="KW-0808">Transferase</keyword>
<keyword evidence="7" id="KW-0547">Nucleotide-binding</keyword>
<protein>
    <recommendedName>
        <fullName evidence="2">receptor protein-tyrosine kinase</fullName>
        <ecNumber evidence="2">2.7.10.1</ecNumber>
    </recommendedName>
</protein>
<sequence length="864" mass="90275">MSSNEKEPLIVKSDIPTPLYLHPITQIGTHIQTANNIPITKSGRVIIDESTDKVLPTRGAPNTSSSIGSSFGLLAYRSTSSATDLSGIAPDFINNQQVSTSGSIWKTGTDYFWPDNGDKLSFFAYTPFGNSDVTVASASSTGTPSITYTANTDVTKQPDLMVAKTLNQTRNTTSIAAGVDMSFYHALTAITFAVGKDMVPGVFKSIAIKGAITTATYNLSTNAWDTSNGTSTGNISITLNGTTGIVIDGTADVALTSGTSTMMMIPQTFSPSSTAYIEAVFNNGNGDKTLKAPLAGTTWDSGTSIIYKLSTSSVNTMTLGAISYPSSWGGTEAPVSSFQNPEAVGIYVVDQNNNIKNSNVKASYNGSSWILDNNILFSPQYKYFAYYPYKSSQTSSVTATATTADAFFTNLISGWSVTTIQNTTNDFKANDLQVAMGTISSTASSITFDMAHKMGLAVITLGTKSVPTTRTYTGGNSTFSDSSDKTTVTASSNFSGNQPLLYNNKYYYIAKAGSGTTFNSITANNDAWSAPLSTTISPGSYSALTATNTSRTFYKFIANFNYTGAAQSFTIPLYGTSKFECWGASGGDINGFLGGHGAYTIGNISLQKDNAVYIYVGQQGSTLVATSTPFNSGSTLINDNAQYQWGRNGGGASDIRLTSGAWNDFNSLKSRIMVAAGGGGANNRNSTNTATEVWYGDGNGGYGGTLIGGNGTSINHTNPSTGGSYGYNNSFGATQTAGGYYIYYTYNTTSNTFVYNSTVSTGHFGYCDGNTQTGGGGGYYAGSNAAHCGGSGGSSFVSGYTGCNAIKATSTATVIEPSDTPNHYSGYVFTNSTMIAGNTSLPAPGGGNETGHTGNGYARITFIP</sequence>
<accession>A0ABM7NZ82</accession>
<dbReference type="EC" id="2.7.10.1" evidence="2"/>
<evidence type="ECO:0000256" key="6">
    <source>
        <dbReference type="ARBA" id="ARBA00022729"/>
    </source>
</evidence>
<evidence type="ECO:0000256" key="13">
    <source>
        <dbReference type="ARBA" id="ARBA00023157"/>
    </source>
</evidence>
<evidence type="ECO:0000256" key="7">
    <source>
        <dbReference type="ARBA" id="ARBA00022741"/>
    </source>
</evidence>
<proteinExistence type="predicted"/>
<keyword evidence="10" id="KW-1133">Transmembrane helix</keyword>
<evidence type="ECO:0000256" key="10">
    <source>
        <dbReference type="ARBA" id="ARBA00022989"/>
    </source>
</evidence>
<keyword evidence="13" id="KW-1015">Disulfide bond</keyword>
<gene>
    <name evidence="17" type="ORF">prwr041_17240</name>
</gene>
<dbReference type="Gene3D" id="2.60.40.2620">
    <property type="entry name" value="Fimbrillin-like"/>
    <property type="match status" value="2"/>
</dbReference>
<dbReference type="Pfam" id="PF13149">
    <property type="entry name" value="Mfa_like_1"/>
    <property type="match status" value="1"/>
</dbReference>
<dbReference type="EMBL" id="AP024484">
    <property type="protein sequence ID" value="BCS85831.1"/>
    <property type="molecule type" value="Genomic_DNA"/>
</dbReference>
<evidence type="ECO:0000256" key="14">
    <source>
        <dbReference type="ARBA" id="ARBA00023170"/>
    </source>
</evidence>
<evidence type="ECO:0000256" key="15">
    <source>
        <dbReference type="ARBA" id="ARBA00023180"/>
    </source>
</evidence>
<evidence type="ECO:0000259" key="16">
    <source>
        <dbReference type="Pfam" id="PF12810"/>
    </source>
</evidence>
<feature type="domain" description="ALK/LTK-like glycine-rich" evidence="16">
    <location>
        <begin position="575"/>
        <end position="863"/>
    </location>
</feature>
<keyword evidence="12" id="KW-0829">Tyrosine-protein kinase</keyword>